<dbReference type="AlphaFoldDB" id="A0A0B1TB03"/>
<proteinExistence type="predicted"/>
<gene>
    <name evidence="1" type="ORF">OESDEN_07115</name>
</gene>
<dbReference type="Proteomes" id="UP000053660">
    <property type="component" value="Unassembled WGS sequence"/>
</dbReference>
<evidence type="ECO:0000313" key="1">
    <source>
        <dbReference type="EMBL" id="KHJ92982.1"/>
    </source>
</evidence>
<keyword evidence="2" id="KW-1185">Reference proteome</keyword>
<sequence>MRFLPPNYFFFKNICKSTLQPITSFPQSKTFVFGDNCVKFLTPDVTTEIENSLLTRQDGKCPLNLAVRALLEQERWKTVPLAEWGKSFYAKIIEKVNSKLPA</sequence>
<reference evidence="1 2" key="1">
    <citation type="submission" date="2014-03" db="EMBL/GenBank/DDBJ databases">
        <title>Draft genome of the hookworm Oesophagostomum dentatum.</title>
        <authorList>
            <person name="Mitreva M."/>
        </authorList>
    </citation>
    <scope>NUCLEOTIDE SEQUENCE [LARGE SCALE GENOMIC DNA]</scope>
    <source>
        <strain evidence="1 2">OD-Hann</strain>
    </source>
</reference>
<dbReference type="EMBL" id="KN551013">
    <property type="protein sequence ID" value="KHJ92982.1"/>
    <property type="molecule type" value="Genomic_DNA"/>
</dbReference>
<accession>A0A0B1TB03</accession>
<protein>
    <submittedName>
        <fullName evidence="1">Uncharacterized protein</fullName>
    </submittedName>
</protein>
<name>A0A0B1TB03_OESDE</name>
<organism evidence="1 2">
    <name type="scientific">Oesophagostomum dentatum</name>
    <name type="common">Nodular worm</name>
    <dbReference type="NCBI Taxonomy" id="61180"/>
    <lineage>
        <taxon>Eukaryota</taxon>
        <taxon>Metazoa</taxon>
        <taxon>Ecdysozoa</taxon>
        <taxon>Nematoda</taxon>
        <taxon>Chromadorea</taxon>
        <taxon>Rhabditida</taxon>
        <taxon>Rhabditina</taxon>
        <taxon>Rhabditomorpha</taxon>
        <taxon>Strongyloidea</taxon>
        <taxon>Strongylidae</taxon>
        <taxon>Oesophagostomum</taxon>
    </lineage>
</organism>
<evidence type="ECO:0000313" key="2">
    <source>
        <dbReference type="Proteomes" id="UP000053660"/>
    </source>
</evidence>